<dbReference type="RefSeq" id="WP_053031044.1">
    <property type="nucleotide sequence ID" value="NZ_CUEE01000011.1"/>
</dbReference>
<dbReference type="InterPro" id="IPR036291">
    <property type="entry name" value="NAD(P)-bd_dom_sf"/>
</dbReference>
<evidence type="ECO:0000313" key="1">
    <source>
        <dbReference type="EMBL" id="NUI83239.1"/>
    </source>
</evidence>
<organism evidence="1 2">
    <name type="scientific">Staphylococcus borealis</name>
    <dbReference type="NCBI Taxonomy" id="2742203"/>
    <lineage>
        <taxon>Bacteria</taxon>
        <taxon>Bacillati</taxon>
        <taxon>Bacillota</taxon>
        <taxon>Bacilli</taxon>
        <taxon>Bacillales</taxon>
        <taxon>Staphylococcaceae</taxon>
        <taxon>Staphylococcus</taxon>
    </lineage>
</organism>
<dbReference type="EMBL" id="JABVEG010000008">
    <property type="protein sequence ID" value="NUI83239.1"/>
    <property type="molecule type" value="Genomic_DNA"/>
</dbReference>
<name>A0ABX2LRP3_9STAP</name>
<gene>
    <name evidence="1" type="ORF">HUN84_10990</name>
</gene>
<keyword evidence="2" id="KW-1185">Reference proteome</keyword>
<proteinExistence type="predicted"/>
<comment type="caution">
    <text evidence="1">The sequence shown here is derived from an EMBL/GenBank/DDBJ whole genome shotgun (WGS) entry which is preliminary data.</text>
</comment>
<dbReference type="PANTHER" id="PTHR13812">
    <property type="entry name" value="KETIMINE REDUCTASE MU-CRYSTALLIN"/>
    <property type="match status" value="1"/>
</dbReference>
<dbReference type="InterPro" id="IPR003462">
    <property type="entry name" value="ODC_Mu_crystall"/>
</dbReference>
<evidence type="ECO:0000313" key="2">
    <source>
        <dbReference type="Proteomes" id="UP000610527"/>
    </source>
</evidence>
<dbReference type="PIRSF" id="PIRSF001439">
    <property type="entry name" value="CryM"/>
    <property type="match status" value="1"/>
</dbReference>
<dbReference type="NCBIfam" id="NF006379">
    <property type="entry name" value="PRK08618.1"/>
    <property type="match status" value="1"/>
</dbReference>
<sequence length="319" mass="34561">MLVLNEQDQRALLDMKEVIDEVANSLKAFSEGKTETPLRYVLPFNDDNRYLVMPALSDDLKIVGIKTVTFAPDNPKKGKKTITGSVLLSDYETGETLAVLDGSYLTQIRTGAISGVATQYLARKDAKTLCVIGAGDQARGLIAAVMAVRHIDMIHFSSRTTSNAEVLAQEVAETYHVATKVFDQADDAMAEADIVVTATNSNNPVYAHTLHPGVHLNAVGSFKPDMQELPTESMMVANKIVVESTEAAMEETGDLKVPQEEGIITQASLHGELGDIVAGKISGRESDEEVTLFKSVGLAIVDIVVANYFYKKAIEKQDK</sequence>
<dbReference type="GeneID" id="74187165"/>
<dbReference type="Gene3D" id="3.40.50.720">
    <property type="entry name" value="NAD(P)-binding Rossmann-like Domain"/>
    <property type="match status" value="1"/>
</dbReference>
<dbReference type="InterPro" id="IPR023401">
    <property type="entry name" value="ODC_N"/>
</dbReference>
<dbReference type="SUPFAM" id="SSF51735">
    <property type="entry name" value="NAD(P)-binding Rossmann-fold domains"/>
    <property type="match status" value="1"/>
</dbReference>
<accession>A0ABX2LRP3</accession>
<dbReference type="Pfam" id="PF02423">
    <property type="entry name" value="OCD_Mu_crystall"/>
    <property type="match status" value="1"/>
</dbReference>
<dbReference type="PANTHER" id="PTHR13812:SF19">
    <property type="entry name" value="KETIMINE REDUCTASE MU-CRYSTALLIN"/>
    <property type="match status" value="1"/>
</dbReference>
<protein>
    <submittedName>
        <fullName evidence="1">Ornithine cyclodeaminase family protein</fullName>
    </submittedName>
</protein>
<reference evidence="1 2" key="1">
    <citation type="submission" date="2020-06" db="EMBL/GenBank/DDBJ databases">
        <title>Staphylococcus borealis sp. nov. -A novel member of the Staphylococcaceae family isolated from skin and blood in humans.</title>
        <authorList>
            <person name="Pain M."/>
            <person name="Wolden R."/>
            <person name="Jaen-Luchoro D."/>
            <person name="Salva-Serra F."/>
            <person name="Iglesias B.P."/>
            <person name="Karlsson R."/>
            <person name="Klingenberg C."/>
            <person name="Cavanagh J.P."/>
        </authorList>
    </citation>
    <scope>NUCLEOTIDE SEQUENCE [LARGE SCALE GENOMIC DNA]</scope>
    <source>
        <strain evidence="1 2">58-22</strain>
    </source>
</reference>
<dbReference type="Proteomes" id="UP000610527">
    <property type="component" value="Unassembled WGS sequence"/>
</dbReference>
<dbReference type="Gene3D" id="3.30.1780.10">
    <property type="entry name" value="ornithine cyclodeaminase, domain 1"/>
    <property type="match status" value="1"/>
</dbReference>